<organism evidence="2 3">
    <name type="scientific">Discina gigas</name>
    <dbReference type="NCBI Taxonomy" id="1032678"/>
    <lineage>
        <taxon>Eukaryota</taxon>
        <taxon>Fungi</taxon>
        <taxon>Dikarya</taxon>
        <taxon>Ascomycota</taxon>
        <taxon>Pezizomycotina</taxon>
        <taxon>Pezizomycetes</taxon>
        <taxon>Pezizales</taxon>
        <taxon>Discinaceae</taxon>
        <taxon>Discina</taxon>
    </lineage>
</organism>
<evidence type="ECO:0000313" key="2">
    <source>
        <dbReference type="EMBL" id="KAL0634404.1"/>
    </source>
</evidence>
<dbReference type="Proteomes" id="UP001447188">
    <property type="component" value="Unassembled WGS sequence"/>
</dbReference>
<name>A0ABR3GEL5_9PEZI</name>
<feature type="region of interest" description="Disordered" evidence="1">
    <location>
        <begin position="1"/>
        <end position="47"/>
    </location>
</feature>
<evidence type="ECO:0000313" key="3">
    <source>
        <dbReference type="Proteomes" id="UP001447188"/>
    </source>
</evidence>
<evidence type="ECO:0000256" key="1">
    <source>
        <dbReference type="SAM" id="MobiDB-lite"/>
    </source>
</evidence>
<sequence>MSSNSKEEISSRCSQEKTVTDPVEGGQKMNEMNVTPGHDSLTIHNLSNHNTAMGGDFEADIIPGRRRLDRQAIDHYIAQVVDHSINSSAAGRPEAALFGRVSQPQLRIRNVERSSAQVVDNDMNPISGFQVVNVDSLDPTIGDNTADTANEPNETKAERMLRRRAERPSIIRVPTVTNTTVIAVIGRGNTIRRDLRQKPSGEFVRLIAAEKVSSNQASGVMICNSPITRGIGSNEPTKEFNCGDEGGSETEEGKGKGKKILVEVGKAYDGKITRVLAGEESDSEYSEGEAEKFDALEKKYALANMDGT</sequence>
<keyword evidence="3" id="KW-1185">Reference proteome</keyword>
<proteinExistence type="predicted"/>
<reference evidence="2 3" key="1">
    <citation type="submission" date="2024-02" db="EMBL/GenBank/DDBJ databases">
        <title>Discinaceae phylogenomics.</title>
        <authorList>
            <person name="Dirks A.C."/>
            <person name="James T.Y."/>
        </authorList>
    </citation>
    <scope>NUCLEOTIDE SEQUENCE [LARGE SCALE GENOMIC DNA]</scope>
    <source>
        <strain evidence="2 3">ACD0624</strain>
    </source>
</reference>
<feature type="region of interest" description="Disordered" evidence="1">
    <location>
        <begin position="234"/>
        <end position="256"/>
    </location>
</feature>
<comment type="caution">
    <text evidence="2">The sequence shown here is derived from an EMBL/GenBank/DDBJ whole genome shotgun (WGS) entry which is preliminary data.</text>
</comment>
<gene>
    <name evidence="2" type="ORF">Q9L58_006652</name>
</gene>
<accession>A0ABR3GEL5</accession>
<feature type="compositionally biased region" description="Basic and acidic residues" evidence="1">
    <location>
        <begin position="1"/>
        <end position="19"/>
    </location>
</feature>
<protein>
    <submittedName>
        <fullName evidence="2">Uncharacterized protein</fullName>
    </submittedName>
</protein>
<dbReference type="EMBL" id="JBBBZM010000095">
    <property type="protein sequence ID" value="KAL0634404.1"/>
    <property type="molecule type" value="Genomic_DNA"/>
</dbReference>